<name>L1J8B9_GUITC</name>
<dbReference type="AlphaFoldDB" id="L1J8B9"/>
<reference evidence="4" key="3">
    <citation type="submission" date="2015-06" db="UniProtKB">
        <authorList>
            <consortium name="EnsemblProtists"/>
        </authorList>
    </citation>
    <scope>IDENTIFICATION</scope>
</reference>
<evidence type="ECO:0000313" key="3">
    <source>
        <dbReference type="EMBL" id="EKX44305.1"/>
    </source>
</evidence>
<proteinExistence type="predicted"/>
<keyword evidence="5" id="KW-1185">Reference proteome</keyword>
<dbReference type="EnsemblProtists" id="EKX44305">
    <property type="protein sequence ID" value="EKX44305"/>
    <property type="gene ID" value="GUITHDRAFT_163615"/>
</dbReference>
<accession>L1J8B9</accession>
<feature type="compositionally biased region" description="Basic residues" evidence="2">
    <location>
        <begin position="144"/>
        <end position="153"/>
    </location>
</feature>
<reference evidence="5" key="2">
    <citation type="submission" date="2012-11" db="EMBL/GenBank/DDBJ databases">
        <authorList>
            <person name="Kuo A."/>
            <person name="Curtis B.A."/>
            <person name="Tanifuji G."/>
            <person name="Burki F."/>
            <person name="Gruber A."/>
            <person name="Irimia M."/>
            <person name="Maruyama S."/>
            <person name="Arias M.C."/>
            <person name="Ball S.G."/>
            <person name="Gile G.H."/>
            <person name="Hirakawa Y."/>
            <person name="Hopkins J.F."/>
            <person name="Rensing S.A."/>
            <person name="Schmutz J."/>
            <person name="Symeonidi A."/>
            <person name="Elias M."/>
            <person name="Eveleigh R.J."/>
            <person name="Herman E.K."/>
            <person name="Klute M.J."/>
            <person name="Nakayama T."/>
            <person name="Obornik M."/>
            <person name="Reyes-Prieto A."/>
            <person name="Armbrust E.V."/>
            <person name="Aves S.J."/>
            <person name="Beiko R.G."/>
            <person name="Coutinho P."/>
            <person name="Dacks J.B."/>
            <person name="Durnford D.G."/>
            <person name="Fast N.M."/>
            <person name="Green B.R."/>
            <person name="Grisdale C."/>
            <person name="Hempe F."/>
            <person name="Henrissat B."/>
            <person name="Hoppner M.P."/>
            <person name="Ishida K.-I."/>
            <person name="Kim E."/>
            <person name="Koreny L."/>
            <person name="Kroth P.G."/>
            <person name="Liu Y."/>
            <person name="Malik S.-B."/>
            <person name="Maier U.G."/>
            <person name="McRose D."/>
            <person name="Mock T."/>
            <person name="Neilson J.A."/>
            <person name="Onodera N.T."/>
            <person name="Poole A.M."/>
            <person name="Pritham E.J."/>
            <person name="Richards T.A."/>
            <person name="Rocap G."/>
            <person name="Roy S.W."/>
            <person name="Sarai C."/>
            <person name="Schaack S."/>
            <person name="Shirato S."/>
            <person name="Slamovits C.H."/>
            <person name="Spencer D.F."/>
            <person name="Suzuki S."/>
            <person name="Worden A.Z."/>
            <person name="Zauner S."/>
            <person name="Barry K."/>
            <person name="Bell C."/>
            <person name="Bharti A.K."/>
            <person name="Crow J.A."/>
            <person name="Grimwood J."/>
            <person name="Kramer R."/>
            <person name="Lindquist E."/>
            <person name="Lucas S."/>
            <person name="Salamov A."/>
            <person name="McFadden G.I."/>
            <person name="Lane C.E."/>
            <person name="Keeling P.J."/>
            <person name="Gray M.W."/>
            <person name="Grigoriev I.V."/>
            <person name="Archibald J.M."/>
        </authorList>
    </citation>
    <scope>NUCLEOTIDE SEQUENCE</scope>
    <source>
        <strain evidence="5">CCMP2712</strain>
    </source>
</reference>
<dbReference type="EMBL" id="JH993005">
    <property type="protein sequence ID" value="EKX44305.1"/>
    <property type="molecule type" value="Genomic_DNA"/>
</dbReference>
<sequence>MLPRLEPLVSSGRMSIVRGGGLDEASMKSILSTAREKFNEGFSSLSMSRSFRSGDQLYDSSGGTAREEDEEEERRLADDMVRPSTAGRYGLPQRCSSVLGLHSPDRDVYGTLRSSGQTKPVLDYVDLECLLQEKLKEVKVQMPKSRKGRRKREHVTALDESDEACGNDAHRDGRDVDVLEYSKRIQEASFLFSLCQQEIQLQVDISCPERSRLTDKTLEFFSTVLHCLTKPYHDACEELGTLRKQRMGEKNHMKKVLDDMYSWTKENHSRFNHDIWEQVCCCKSHEAWLDNCSNEIVSEESYEFDTFMDHVQSMWNFMKCTSISLVQLQEKYHALQDDSVSKKTYFALEHAQSESQKQIADLQNQLNELKISNQSKLLEMSETDKIARQRISQLENEIESREKQAQLSHKESSVKISELQLQIEELAKEQDSLRARLLQQKGEMDQQLKENASLKESLSTFEVRSFPASSFLTDLCLQVKLKEANAKILDLTNTGVVLTPRPSWNSFDCCKTLGGTSSEIAGAVCAQLESSTKRLEELGQEHSSSLLVNENLQREVAQERTRLSEATNKVQELKSKLDSIENPKRANASCGCPERREGFVMVPLSEYLASYLSKRFGLKGEMASWEVERMQNEMGWVLEAEVGMRSEV</sequence>
<dbReference type="PaxDb" id="55529-EKX44305"/>
<organism evidence="3">
    <name type="scientific">Guillardia theta (strain CCMP2712)</name>
    <name type="common">Cryptophyte</name>
    <dbReference type="NCBI Taxonomy" id="905079"/>
    <lineage>
        <taxon>Eukaryota</taxon>
        <taxon>Cryptophyceae</taxon>
        <taxon>Pyrenomonadales</taxon>
        <taxon>Geminigeraceae</taxon>
        <taxon>Guillardia</taxon>
    </lineage>
</organism>
<dbReference type="KEGG" id="gtt:GUITHDRAFT_163615"/>
<reference evidence="3 5" key="1">
    <citation type="journal article" date="2012" name="Nature">
        <title>Algal genomes reveal evolutionary mosaicism and the fate of nucleomorphs.</title>
        <authorList>
            <consortium name="DOE Joint Genome Institute"/>
            <person name="Curtis B.A."/>
            <person name="Tanifuji G."/>
            <person name="Burki F."/>
            <person name="Gruber A."/>
            <person name="Irimia M."/>
            <person name="Maruyama S."/>
            <person name="Arias M.C."/>
            <person name="Ball S.G."/>
            <person name="Gile G.H."/>
            <person name="Hirakawa Y."/>
            <person name="Hopkins J.F."/>
            <person name="Kuo A."/>
            <person name="Rensing S.A."/>
            <person name="Schmutz J."/>
            <person name="Symeonidi A."/>
            <person name="Elias M."/>
            <person name="Eveleigh R.J."/>
            <person name="Herman E.K."/>
            <person name="Klute M.J."/>
            <person name="Nakayama T."/>
            <person name="Obornik M."/>
            <person name="Reyes-Prieto A."/>
            <person name="Armbrust E.V."/>
            <person name="Aves S.J."/>
            <person name="Beiko R.G."/>
            <person name="Coutinho P."/>
            <person name="Dacks J.B."/>
            <person name="Durnford D.G."/>
            <person name="Fast N.M."/>
            <person name="Green B.R."/>
            <person name="Grisdale C.J."/>
            <person name="Hempel F."/>
            <person name="Henrissat B."/>
            <person name="Hoppner M.P."/>
            <person name="Ishida K."/>
            <person name="Kim E."/>
            <person name="Koreny L."/>
            <person name="Kroth P.G."/>
            <person name="Liu Y."/>
            <person name="Malik S.B."/>
            <person name="Maier U.G."/>
            <person name="McRose D."/>
            <person name="Mock T."/>
            <person name="Neilson J.A."/>
            <person name="Onodera N.T."/>
            <person name="Poole A.M."/>
            <person name="Pritham E.J."/>
            <person name="Richards T.A."/>
            <person name="Rocap G."/>
            <person name="Roy S.W."/>
            <person name="Sarai C."/>
            <person name="Schaack S."/>
            <person name="Shirato S."/>
            <person name="Slamovits C.H."/>
            <person name="Spencer D.F."/>
            <person name="Suzuki S."/>
            <person name="Worden A.Z."/>
            <person name="Zauner S."/>
            <person name="Barry K."/>
            <person name="Bell C."/>
            <person name="Bharti A.K."/>
            <person name="Crow J.A."/>
            <person name="Grimwood J."/>
            <person name="Kramer R."/>
            <person name="Lindquist E."/>
            <person name="Lucas S."/>
            <person name="Salamov A."/>
            <person name="McFadden G.I."/>
            <person name="Lane C.E."/>
            <person name="Keeling P.J."/>
            <person name="Gray M.W."/>
            <person name="Grigoriev I.V."/>
            <person name="Archibald J.M."/>
        </authorList>
    </citation>
    <scope>NUCLEOTIDE SEQUENCE</scope>
    <source>
        <strain evidence="3 5">CCMP2712</strain>
    </source>
</reference>
<gene>
    <name evidence="3" type="ORF">GUITHDRAFT_163615</name>
</gene>
<evidence type="ECO:0000313" key="5">
    <source>
        <dbReference type="Proteomes" id="UP000011087"/>
    </source>
</evidence>
<evidence type="ECO:0000256" key="2">
    <source>
        <dbReference type="SAM" id="MobiDB-lite"/>
    </source>
</evidence>
<feature type="region of interest" description="Disordered" evidence="2">
    <location>
        <begin position="53"/>
        <end position="77"/>
    </location>
</feature>
<feature type="coiled-coil region" evidence="1">
    <location>
        <begin position="348"/>
        <end position="443"/>
    </location>
</feature>
<keyword evidence="1" id="KW-0175">Coiled coil</keyword>
<feature type="region of interest" description="Disordered" evidence="2">
    <location>
        <begin position="142"/>
        <end position="166"/>
    </location>
</feature>
<dbReference type="OrthoDB" id="10681493at2759"/>
<dbReference type="Proteomes" id="UP000011087">
    <property type="component" value="Unassembled WGS sequence"/>
</dbReference>
<dbReference type="GeneID" id="17300909"/>
<evidence type="ECO:0000256" key="1">
    <source>
        <dbReference type="SAM" id="Coils"/>
    </source>
</evidence>
<dbReference type="RefSeq" id="XP_005831285.1">
    <property type="nucleotide sequence ID" value="XM_005831228.1"/>
</dbReference>
<evidence type="ECO:0000313" key="4">
    <source>
        <dbReference type="EnsemblProtists" id="EKX44305"/>
    </source>
</evidence>
<dbReference type="HOGENOM" id="CLU_423039_0_0_1"/>
<protein>
    <submittedName>
        <fullName evidence="3 4">Uncharacterized protein</fullName>
    </submittedName>
</protein>
<feature type="coiled-coil region" evidence="1">
    <location>
        <begin position="549"/>
        <end position="583"/>
    </location>
</feature>